<accession>A0A1I3L8F6</accession>
<dbReference type="Pfam" id="PF01757">
    <property type="entry name" value="Acyl_transf_3"/>
    <property type="match status" value="1"/>
</dbReference>
<dbReference type="InterPro" id="IPR002656">
    <property type="entry name" value="Acyl_transf_3_dom"/>
</dbReference>
<feature type="transmembrane region" description="Helical" evidence="1">
    <location>
        <begin position="387"/>
        <end position="408"/>
    </location>
</feature>
<dbReference type="GO" id="GO:0016747">
    <property type="term" value="F:acyltransferase activity, transferring groups other than amino-acyl groups"/>
    <property type="evidence" value="ECO:0007669"/>
    <property type="project" value="InterPro"/>
</dbReference>
<dbReference type="RefSeq" id="WP_074931790.1">
    <property type="nucleotide sequence ID" value="NZ_FORI01000006.1"/>
</dbReference>
<evidence type="ECO:0000259" key="2">
    <source>
        <dbReference type="Pfam" id="PF01757"/>
    </source>
</evidence>
<feature type="transmembrane region" description="Helical" evidence="1">
    <location>
        <begin position="117"/>
        <end position="135"/>
    </location>
</feature>
<evidence type="ECO:0000313" key="3">
    <source>
        <dbReference type="EMBL" id="SFI80715.1"/>
    </source>
</evidence>
<feature type="transmembrane region" description="Helical" evidence="1">
    <location>
        <begin position="269"/>
        <end position="291"/>
    </location>
</feature>
<feature type="transmembrane region" description="Helical" evidence="1">
    <location>
        <begin position="6"/>
        <end position="24"/>
    </location>
</feature>
<keyword evidence="1" id="KW-0812">Transmembrane</keyword>
<keyword evidence="3" id="KW-0378">Hydrolase</keyword>
<feature type="transmembrane region" description="Helical" evidence="1">
    <location>
        <begin position="158"/>
        <end position="176"/>
    </location>
</feature>
<feature type="transmembrane region" description="Helical" evidence="1">
    <location>
        <begin position="311"/>
        <end position="333"/>
    </location>
</feature>
<name>A0A1I3L8F6_9SPIR</name>
<sequence>MYLTYTVYVLILALLIWGGKFAGFKKDQFHEDSSSLDSFMSLRGFAAIGVILHHISQEDAFQQANGFSKPGELSIFVNAGFLFVAIFFFCSGFGLIKSLETKPDYFNGFIKKRVVKTLVIPYYVSIVIYGILRFASGERLPPMQWITHIIGITMMNQYAWYPIIASILYIAFYLFFKNIKNRKISYCLMALVIVALGMIFCVNGHFPWFAGPKNWWLSQTGELQSKWWTQQQIWWLSGEWWINSCPAFLIGMLFAQFETQIREWFKKFYWGKLLLVIFVTFITFALSSYGQMRFGWWTEWSGRGPDIDRKIATYFCVIPYSMMFAVMFFTIMLKYKVSNPVSRFFGKYSLETYMMNLIAITAFRFLLYKPSRQYGNIVLQKPGHYNMAIYFVAVFAVTILLGLLYKFLCRLITHRLRSGTKD</sequence>
<protein>
    <submittedName>
        <fullName evidence="3">Peptidoglycan/LPS O-acetylase OafA/YrhL, contains acyltransferase and SGNH-hydrolase domains</fullName>
    </submittedName>
</protein>
<organism evidence="3 4">
    <name type="scientific">Treponema bryantii</name>
    <dbReference type="NCBI Taxonomy" id="163"/>
    <lineage>
        <taxon>Bacteria</taxon>
        <taxon>Pseudomonadati</taxon>
        <taxon>Spirochaetota</taxon>
        <taxon>Spirochaetia</taxon>
        <taxon>Spirochaetales</taxon>
        <taxon>Treponemataceae</taxon>
        <taxon>Treponema</taxon>
    </lineage>
</organism>
<keyword evidence="4" id="KW-1185">Reference proteome</keyword>
<dbReference type="EMBL" id="FORI01000006">
    <property type="protein sequence ID" value="SFI80715.1"/>
    <property type="molecule type" value="Genomic_DNA"/>
</dbReference>
<keyword evidence="3" id="KW-0808">Transferase</keyword>
<feature type="transmembrane region" description="Helical" evidence="1">
    <location>
        <begin position="188"/>
        <end position="210"/>
    </location>
</feature>
<reference evidence="4" key="1">
    <citation type="submission" date="2016-10" db="EMBL/GenBank/DDBJ databases">
        <authorList>
            <person name="Varghese N."/>
            <person name="Submissions S."/>
        </authorList>
    </citation>
    <scope>NUCLEOTIDE SEQUENCE [LARGE SCALE GENOMIC DNA]</scope>
    <source>
        <strain evidence="4">XBD1002</strain>
    </source>
</reference>
<feature type="transmembrane region" description="Helical" evidence="1">
    <location>
        <begin position="240"/>
        <end position="257"/>
    </location>
</feature>
<gene>
    <name evidence="3" type="ORF">SAMN04487775_10694</name>
</gene>
<dbReference type="Proteomes" id="UP000182737">
    <property type="component" value="Unassembled WGS sequence"/>
</dbReference>
<dbReference type="GO" id="GO:0016787">
    <property type="term" value="F:hydrolase activity"/>
    <property type="evidence" value="ECO:0007669"/>
    <property type="project" value="UniProtKB-KW"/>
</dbReference>
<keyword evidence="1" id="KW-1133">Transmembrane helix</keyword>
<evidence type="ECO:0000313" key="4">
    <source>
        <dbReference type="Proteomes" id="UP000182737"/>
    </source>
</evidence>
<evidence type="ECO:0000256" key="1">
    <source>
        <dbReference type="SAM" id="Phobius"/>
    </source>
</evidence>
<feature type="transmembrane region" description="Helical" evidence="1">
    <location>
        <begin position="75"/>
        <end position="96"/>
    </location>
</feature>
<proteinExistence type="predicted"/>
<keyword evidence="3" id="KW-0012">Acyltransferase</keyword>
<dbReference type="AlphaFoldDB" id="A0A1I3L8F6"/>
<keyword evidence="1" id="KW-0472">Membrane</keyword>
<feature type="domain" description="Acyltransferase 3" evidence="2">
    <location>
        <begin position="42"/>
        <end position="404"/>
    </location>
</feature>
<dbReference type="OrthoDB" id="3268734at2"/>
<feature type="transmembrane region" description="Helical" evidence="1">
    <location>
        <begin position="345"/>
        <end position="367"/>
    </location>
</feature>